<accession>A0ABW7ZW49</accession>
<dbReference type="NCBIfam" id="NF038403">
    <property type="entry name" value="perm_prefix_1"/>
    <property type="match status" value="1"/>
</dbReference>
<keyword evidence="3" id="KW-1185">Reference proteome</keyword>
<feature type="transmembrane region" description="Helical" evidence="1">
    <location>
        <begin position="79"/>
        <end position="101"/>
    </location>
</feature>
<sequence length="226" mass="24118">MRIDDYVGELDRALTGPRGAKRDLVVEARDGLVDAADALEAGGLDRAEAERLAVAEFGSLDQVAPGYQAELAITAGRRLGLLLFVGIPVTVLMWSAIWRFYPVDRSAWTGQPASTATLSRALDVIQLLTALYGGLAVLALGRGARWIRRQQALTRSLGVVVLMLLPATGLMSLALSRDTDALPGFPPATVAGVVTLALWAVQVFSATRCLLTARHVRSRATGPWTT</sequence>
<name>A0ABW7ZW49_9ACTN</name>
<keyword evidence="1" id="KW-0472">Membrane</keyword>
<comment type="caution">
    <text evidence="2">The sequence shown here is derived from an EMBL/GenBank/DDBJ whole genome shotgun (WGS) entry which is preliminary data.</text>
</comment>
<protein>
    <submittedName>
        <fullName evidence="2">Permease prefix domain 1-containing protein</fullName>
    </submittedName>
</protein>
<dbReference type="EMBL" id="JBITMB010000001">
    <property type="protein sequence ID" value="MFI7438769.1"/>
    <property type="molecule type" value="Genomic_DNA"/>
</dbReference>
<evidence type="ECO:0000256" key="1">
    <source>
        <dbReference type="SAM" id="Phobius"/>
    </source>
</evidence>
<dbReference type="InterPro" id="IPR047928">
    <property type="entry name" value="Perm_prefix_1"/>
</dbReference>
<feature type="transmembrane region" description="Helical" evidence="1">
    <location>
        <begin position="152"/>
        <end position="176"/>
    </location>
</feature>
<reference evidence="2 3" key="1">
    <citation type="submission" date="2024-10" db="EMBL/GenBank/DDBJ databases">
        <title>The Natural Products Discovery Center: Release of the First 8490 Sequenced Strains for Exploring Actinobacteria Biosynthetic Diversity.</title>
        <authorList>
            <person name="Kalkreuter E."/>
            <person name="Kautsar S.A."/>
            <person name="Yang D."/>
            <person name="Bader C.D."/>
            <person name="Teijaro C.N."/>
            <person name="Fluegel L."/>
            <person name="Davis C.M."/>
            <person name="Simpson J.R."/>
            <person name="Lauterbach L."/>
            <person name="Steele A.D."/>
            <person name="Gui C."/>
            <person name="Meng S."/>
            <person name="Li G."/>
            <person name="Viehrig K."/>
            <person name="Ye F."/>
            <person name="Su P."/>
            <person name="Kiefer A.F."/>
            <person name="Nichols A."/>
            <person name="Cepeda A.J."/>
            <person name="Yan W."/>
            <person name="Fan B."/>
            <person name="Jiang Y."/>
            <person name="Adhikari A."/>
            <person name="Zheng C.-J."/>
            <person name="Schuster L."/>
            <person name="Cowan T.M."/>
            <person name="Smanski M.J."/>
            <person name="Chevrette M.G."/>
            <person name="De Carvalho L.P.S."/>
            <person name="Shen B."/>
        </authorList>
    </citation>
    <scope>NUCLEOTIDE SEQUENCE [LARGE SCALE GENOMIC DNA]</scope>
    <source>
        <strain evidence="2 3">NPDC049503</strain>
    </source>
</reference>
<feature type="transmembrane region" description="Helical" evidence="1">
    <location>
        <begin position="121"/>
        <end position="140"/>
    </location>
</feature>
<gene>
    <name evidence="2" type="ORF">ACIBP5_02240</name>
</gene>
<keyword evidence="1" id="KW-1133">Transmembrane helix</keyword>
<proteinExistence type="predicted"/>
<dbReference type="RefSeq" id="WP_397018308.1">
    <property type="nucleotide sequence ID" value="NZ_JBITMB010000001.1"/>
</dbReference>
<organism evidence="2 3">
    <name type="scientific">Nonomuraea indica</name>
    <dbReference type="NCBI Taxonomy" id="1581193"/>
    <lineage>
        <taxon>Bacteria</taxon>
        <taxon>Bacillati</taxon>
        <taxon>Actinomycetota</taxon>
        <taxon>Actinomycetes</taxon>
        <taxon>Streptosporangiales</taxon>
        <taxon>Streptosporangiaceae</taxon>
        <taxon>Nonomuraea</taxon>
    </lineage>
</organism>
<keyword evidence="1" id="KW-0812">Transmembrane</keyword>
<dbReference type="Proteomes" id="UP001612928">
    <property type="component" value="Unassembled WGS sequence"/>
</dbReference>
<evidence type="ECO:0000313" key="3">
    <source>
        <dbReference type="Proteomes" id="UP001612928"/>
    </source>
</evidence>
<dbReference type="Pfam" id="PF22564">
    <property type="entry name" value="HAAS"/>
    <property type="match status" value="1"/>
</dbReference>
<feature type="transmembrane region" description="Helical" evidence="1">
    <location>
        <begin position="188"/>
        <end position="211"/>
    </location>
</feature>
<evidence type="ECO:0000313" key="2">
    <source>
        <dbReference type="EMBL" id="MFI7438769.1"/>
    </source>
</evidence>